<organism evidence="1 2">
    <name type="scientific">Paenibacillus lautus</name>
    <name type="common">Bacillus lautus</name>
    <dbReference type="NCBI Taxonomy" id="1401"/>
    <lineage>
        <taxon>Bacteria</taxon>
        <taxon>Bacillati</taxon>
        <taxon>Bacillota</taxon>
        <taxon>Bacilli</taxon>
        <taxon>Bacillales</taxon>
        <taxon>Paenibacillaceae</taxon>
        <taxon>Paenibacillus</taxon>
    </lineage>
</organism>
<keyword evidence="2" id="KW-1185">Reference proteome</keyword>
<accession>A0A385TZJ7</accession>
<proteinExistence type="predicted"/>
<dbReference type="Proteomes" id="UP000266552">
    <property type="component" value="Chromosome"/>
</dbReference>
<reference evidence="1 2" key="1">
    <citation type="submission" date="2018-09" db="EMBL/GenBank/DDBJ databases">
        <title>Genome Sequence of Paenibacillus lautus Strain E7593-69, Azo Dye-Degrading Bacteria, Isolated from Commercial Tattoo Inks.</title>
        <authorList>
            <person name="Nho S.W."/>
            <person name="Kim S.-J."/>
            <person name="Kweon O."/>
            <person name="Cerniglia C.E."/>
        </authorList>
    </citation>
    <scope>NUCLEOTIDE SEQUENCE [LARGE SCALE GENOMIC DNA]</scope>
    <source>
        <strain evidence="1 2">E7593-69</strain>
    </source>
</reference>
<dbReference type="EMBL" id="CP032412">
    <property type="protein sequence ID" value="AYB47857.1"/>
    <property type="molecule type" value="Genomic_DNA"/>
</dbReference>
<gene>
    <name evidence="1" type="ORF">D5F53_16910</name>
</gene>
<sequence>MVLMIVIGAVYFFLGDMNDFVSKSNLNKEIQVKQISSTEMSKARYTRKGSGAYIDWIDVELNQDEINNIVHWINSVPDSDRIALKQIPSNTSISAGIVFKLKTGKEIRIQYDLEKIYITRTDIWTRQMIYTIDQENLRDFFDKQLKGFYFGEDKVNKS</sequence>
<evidence type="ECO:0000313" key="2">
    <source>
        <dbReference type="Proteomes" id="UP000266552"/>
    </source>
</evidence>
<protein>
    <submittedName>
        <fullName evidence="1">Uncharacterized protein</fullName>
    </submittedName>
</protein>
<dbReference type="KEGG" id="plw:D5F53_16910"/>
<dbReference type="AlphaFoldDB" id="A0A385TZJ7"/>
<evidence type="ECO:0000313" key="1">
    <source>
        <dbReference type="EMBL" id="AYB47857.1"/>
    </source>
</evidence>
<name>A0A385TZJ7_PAELA</name>